<evidence type="ECO:0000256" key="2">
    <source>
        <dbReference type="ARBA" id="ARBA00022475"/>
    </source>
</evidence>
<comment type="similarity">
    <text evidence="10">Belongs to the methyl-accepting chemotaxis (MCP) protein family.</text>
</comment>
<feature type="coiled-coil region" evidence="12">
    <location>
        <begin position="481"/>
        <end position="519"/>
    </location>
</feature>
<dbReference type="Pfam" id="PF00015">
    <property type="entry name" value="MCPsignal"/>
    <property type="match status" value="1"/>
</dbReference>
<dbReference type="CDD" id="cd06225">
    <property type="entry name" value="HAMP"/>
    <property type="match status" value="1"/>
</dbReference>
<dbReference type="Proteomes" id="UP000243401">
    <property type="component" value="Unassembled WGS sequence"/>
</dbReference>
<keyword evidence="5" id="KW-0997">Cell inner membrane</keyword>
<evidence type="ECO:0000256" key="5">
    <source>
        <dbReference type="ARBA" id="ARBA00022519"/>
    </source>
</evidence>
<keyword evidence="8 14" id="KW-0472">Membrane</keyword>
<keyword evidence="4" id="KW-0145">Chemotaxis</keyword>
<dbReference type="PANTHER" id="PTHR43531:SF5">
    <property type="entry name" value="METHYL-ACCEPTING CHEMOTAXIS PROTEIN III"/>
    <property type="match status" value="1"/>
</dbReference>
<evidence type="ECO:0000256" key="13">
    <source>
        <dbReference type="SAM" id="MobiDB-lite"/>
    </source>
</evidence>
<feature type="domain" description="Methyl-accepting transducer" evidence="15">
    <location>
        <begin position="281"/>
        <end position="510"/>
    </location>
</feature>
<evidence type="ECO:0000256" key="3">
    <source>
        <dbReference type="ARBA" id="ARBA00022481"/>
    </source>
</evidence>
<accession>A0AAJ3U1N3</accession>
<evidence type="ECO:0000256" key="1">
    <source>
        <dbReference type="ARBA" id="ARBA00004429"/>
    </source>
</evidence>
<dbReference type="InterPro" id="IPR004089">
    <property type="entry name" value="MCPsignal_dom"/>
</dbReference>
<feature type="transmembrane region" description="Helical" evidence="14">
    <location>
        <begin position="20"/>
        <end position="44"/>
    </location>
</feature>
<dbReference type="PRINTS" id="PR00260">
    <property type="entry name" value="CHEMTRNSDUCR"/>
</dbReference>
<dbReference type="InterPro" id="IPR035440">
    <property type="entry name" value="4HB_MCP_dom_sf"/>
</dbReference>
<evidence type="ECO:0000313" key="17">
    <source>
        <dbReference type="EMBL" id="OSL50479.1"/>
    </source>
</evidence>
<dbReference type="SMART" id="SM00319">
    <property type="entry name" value="TarH"/>
    <property type="match status" value="1"/>
</dbReference>
<evidence type="ECO:0000256" key="4">
    <source>
        <dbReference type="ARBA" id="ARBA00022500"/>
    </source>
</evidence>
<dbReference type="InterPro" id="IPR003660">
    <property type="entry name" value="HAMP_dom"/>
</dbReference>
<evidence type="ECO:0000256" key="11">
    <source>
        <dbReference type="PROSITE-ProRule" id="PRU00284"/>
    </source>
</evidence>
<keyword evidence="3" id="KW-0488">Methylation</keyword>
<dbReference type="InterPro" id="IPR003122">
    <property type="entry name" value="Tar_rcpt_lig-bd"/>
</dbReference>
<keyword evidence="12" id="KW-0175">Coiled coil</keyword>
<dbReference type="Gene3D" id="1.20.120.30">
    <property type="entry name" value="Aspartate receptor, ligand-binding domain"/>
    <property type="match status" value="1"/>
</dbReference>
<name>A0AAJ3U1N3_ECOLX</name>
<feature type="domain" description="HAMP" evidence="16">
    <location>
        <begin position="224"/>
        <end position="276"/>
    </location>
</feature>
<evidence type="ECO:0000259" key="16">
    <source>
        <dbReference type="PROSITE" id="PS50885"/>
    </source>
</evidence>
<evidence type="ECO:0000256" key="7">
    <source>
        <dbReference type="ARBA" id="ARBA00022989"/>
    </source>
</evidence>
<organism evidence="17 18">
    <name type="scientific">Escherichia coli H605</name>
    <dbReference type="NCBI Taxonomy" id="656410"/>
    <lineage>
        <taxon>Bacteria</taxon>
        <taxon>Pseudomonadati</taxon>
        <taxon>Pseudomonadota</taxon>
        <taxon>Gammaproteobacteria</taxon>
        <taxon>Enterobacterales</taxon>
        <taxon>Enterobacteriaceae</taxon>
        <taxon>Escherichia</taxon>
    </lineage>
</organism>
<dbReference type="PROSITE" id="PS50885">
    <property type="entry name" value="HAMP"/>
    <property type="match status" value="1"/>
</dbReference>
<dbReference type="Pfam" id="PF02203">
    <property type="entry name" value="TarH"/>
    <property type="match status" value="1"/>
</dbReference>
<dbReference type="Gene3D" id="1.10.287.950">
    <property type="entry name" value="Methyl-accepting chemotaxis protein"/>
    <property type="match status" value="1"/>
</dbReference>
<dbReference type="Pfam" id="PF00672">
    <property type="entry name" value="HAMP"/>
    <property type="match status" value="1"/>
</dbReference>
<comment type="caution">
    <text evidence="17">The sequence shown here is derived from an EMBL/GenBank/DDBJ whole genome shotgun (WGS) entry which is preliminary data.</text>
</comment>
<dbReference type="SUPFAM" id="SSF58104">
    <property type="entry name" value="Methyl-accepting chemotaxis protein (MCP) signaling domain"/>
    <property type="match status" value="1"/>
</dbReference>
<dbReference type="AlphaFoldDB" id="A0AAJ3U1N3"/>
<dbReference type="SMART" id="SM00304">
    <property type="entry name" value="HAMP"/>
    <property type="match status" value="2"/>
</dbReference>
<dbReference type="PROSITE" id="PS50111">
    <property type="entry name" value="CHEMOTAXIS_TRANSDUC_2"/>
    <property type="match status" value="1"/>
</dbReference>
<dbReference type="RefSeq" id="WP_000557614.1">
    <property type="nucleotide sequence ID" value="NZ_ADJX01000002.1"/>
</dbReference>
<feature type="transmembrane region" description="Helical" evidence="14">
    <location>
        <begin position="199"/>
        <end position="222"/>
    </location>
</feature>
<comment type="subcellular location">
    <subcellularLocation>
        <location evidence="1">Cell inner membrane</location>
        <topology evidence="1">Multi-pass membrane protein</topology>
    </subcellularLocation>
</comment>
<dbReference type="PANTHER" id="PTHR43531">
    <property type="entry name" value="PROTEIN ICFG"/>
    <property type="match status" value="1"/>
</dbReference>
<keyword evidence="7 14" id="KW-1133">Transmembrane helix</keyword>
<evidence type="ECO:0000256" key="12">
    <source>
        <dbReference type="SAM" id="Coils"/>
    </source>
</evidence>
<keyword evidence="6 14" id="KW-0812">Transmembrane</keyword>
<reference evidence="17 18" key="1">
    <citation type="submission" date="2010-04" db="EMBL/GenBank/DDBJ databases">
        <title>The Genome Sequence of Escherichia coli H605.</title>
        <authorList>
            <consortium name="The Broad Institute Genome Sequencing Platform"/>
            <consortium name="The Broad Institute Genome Sequencing Center for Infectious Disease"/>
            <person name="Feldgarden M."/>
            <person name="Gordon D.M."/>
            <person name="Johnson J.R."/>
            <person name="Johnston B.D."/>
            <person name="Young S."/>
            <person name="Zeng Q."/>
            <person name="Koehrsen M."/>
            <person name="Alvarado L."/>
            <person name="Berlin A.M."/>
            <person name="Borenstein D."/>
            <person name="Chapman S.B."/>
            <person name="Chen Z."/>
            <person name="Engels R."/>
            <person name="Freedman E."/>
            <person name="Gellesch M."/>
            <person name="Goldberg J."/>
            <person name="Griggs A."/>
            <person name="Gujja S."/>
            <person name="Heilman E.R."/>
            <person name="Heiman D.I."/>
            <person name="Hepburn T.A."/>
            <person name="Howarth C."/>
            <person name="Jen D."/>
            <person name="Larson L."/>
            <person name="Mehta T."/>
            <person name="Park D."/>
            <person name="Pearson M."/>
            <person name="Richards J."/>
            <person name="Roberts A."/>
            <person name="Saif S."/>
            <person name="Shea T.D."/>
            <person name="Shenoy N."/>
            <person name="Sisk P."/>
            <person name="Stolte C."/>
            <person name="Sykes S.N."/>
            <person name="Walk T."/>
            <person name="White J."/>
            <person name="Yandava C."/>
            <person name="Haas B."/>
            <person name="Henn M.R."/>
            <person name="Nusbaum C."/>
            <person name="Birren B."/>
        </authorList>
    </citation>
    <scope>NUCLEOTIDE SEQUENCE [LARGE SCALE GENOMIC DNA]</scope>
    <source>
        <strain evidence="17 18">H605</strain>
    </source>
</reference>
<dbReference type="SUPFAM" id="SSF47170">
    <property type="entry name" value="Aspartate receptor, ligand-binding domain"/>
    <property type="match status" value="1"/>
</dbReference>
<dbReference type="GO" id="GO:0007165">
    <property type="term" value="P:signal transduction"/>
    <property type="evidence" value="ECO:0007669"/>
    <property type="project" value="UniProtKB-KW"/>
</dbReference>
<dbReference type="GeneID" id="86859824"/>
<dbReference type="InterPro" id="IPR004090">
    <property type="entry name" value="Chemotax_Me-accpt_rcpt"/>
</dbReference>
<feature type="region of interest" description="Disordered" evidence="13">
    <location>
        <begin position="329"/>
        <end position="349"/>
    </location>
</feature>
<evidence type="ECO:0000256" key="14">
    <source>
        <dbReference type="SAM" id="Phobius"/>
    </source>
</evidence>
<sequence length="546" mass="59143">MHTTPSHRLGFLHHIRLVPLFAFILGGILLLFALSSALAGYFLWQADRDQRDATAEIQTRTGLANSSDYLRSARINMIQAGAASRIAEMEEMKRNIAQAELQIKQSQQGYRTYQNRQVKTAADEALNAELNQRFQAYITGLQPMLKYAKNGMFEAIINHESEHIRTLDNTYTHILNKAVEIRSARANHLAEQAHQRTRLGVMFMIGAFMLALVMTLMTFIVLRRIVIRPLQHAAHRIEQIASGDLTMNDEPTGRSEIGRLSRHLQKMQHSLVMTVGTVRQGAEEIYRGTSEISAGNADLSSRTEEQAAAIEQTAASMEQLTATVKQNADNAHHASRLAQEASVKASDGGKTVSGVVKTMGDISSSSKKISEITAVINSIAFQTNILALNAAVEAARAGEQGRGFAVVASEVRTLASRSAQAAKEIEGLISESVELIGQGADEVATAGKTMSAIVDAVASVTHIMQEIAAASDEQSRGITQVSQAISEMDKVTQQNASLVEEASAAAVSLEEQATRLTEAVDVFRLKKQSLPVDQRGAGNSVSLATA</sequence>
<dbReference type="CDD" id="cd19407">
    <property type="entry name" value="Tar_Tsr_sensor"/>
    <property type="match status" value="1"/>
</dbReference>
<dbReference type="SMART" id="SM00283">
    <property type="entry name" value="MA"/>
    <property type="match status" value="1"/>
</dbReference>
<keyword evidence="9 11" id="KW-0807">Transducer</keyword>
<evidence type="ECO:0000256" key="9">
    <source>
        <dbReference type="ARBA" id="ARBA00023224"/>
    </source>
</evidence>
<proteinExistence type="inferred from homology"/>
<dbReference type="InterPro" id="IPR051310">
    <property type="entry name" value="MCP_chemotaxis"/>
</dbReference>
<evidence type="ECO:0000256" key="10">
    <source>
        <dbReference type="ARBA" id="ARBA00029447"/>
    </source>
</evidence>
<keyword evidence="2" id="KW-1003">Cell membrane</keyword>
<evidence type="ECO:0000259" key="15">
    <source>
        <dbReference type="PROSITE" id="PS50111"/>
    </source>
</evidence>
<evidence type="ECO:0000256" key="6">
    <source>
        <dbReference type="ARBA" id="ARBA00022692"/>
    </source>
</evidence>
<dbReference type="GO" id="GO:0005886">
    <property type="term" value="C:plasma membrane"/>
    <property type="evidence" value="ECO:0007669"/>
    <property type="project" value="UniProtKB-SubCell"/>
</dbReference>
<dbReference type="EMBL" id="ADJX01000002">
    <property type="protein sequence ID" value="OSL50479.1"/>
    <property type="molecule type" value="Genomic_DNA"/>
</dbReference>
<evidence type="ECO:0000256" key="8">
    <source>
        <dbReference type="ARBA" id="ARBA00023136"/>
    </source>
</evidence>
<dbReference type="GO" id="GO:0004888">
    <property type="term" value="F:transmembrane signaling receptor activity"/>
    <property type="evidence" value="ECO:0007669"/>
    <property type="project" value="InterPro"/>
</dbReference>
<protein>
    <submittedName>
        <fullName evidence="17">Methyl-accepting chemotaxis protein III (MCP-III) (Ribose andgalactose chemoreceptor protein)</fullName>
    </submittedName>
</protein>
<dbReference type="CDD" id="cd11386">
    <property type="entry name" value="MCP_signal"/>
    <property type="match status" value="1"/>
</dbReference>
<evidence type="ECO:0000313" key="18">
    <source>
        <dbReference type="Proteomes" id="UP000243401"/>
    </source>
</evidence>
<gene>
    <name evidence="17" type="ORF">EATG_01353</name>
</gene>
<dbReference type="FunFam" id="1.10.287.950:FF:000001">
    <property type="entry name" value="Methyl-accepting chemotaxis sensory transducer"/>
    <property type="match status" value="1"/>
</dbReference>
<feature type="coiled-coil region" evidence="12">
    <location>
        <begin position="82"/>
        <end position="116"/>
    </location>
</feature>
<dbReference type="PROSITE" id="PS00538">
    <property type="entry name" value="CHEMOTAXIS_TRANSDUC_1"/>
    <property type="match status" value="1"/>
</dbReference>
<dbReference type="InterPro" id="IPR004091">
    <property type="entry name" value="Chemotax_Me-accpt_rcpt_Me-site"/>
</dbReference>
<dbReference type="GO" id="GO:0006935">
    <property type="term" value="P:chemotaxis"/>
    <property type="evidence" value="ECO:0007669"/>
    <property type="project" value="UniProtKB-KW"/>
</dbReference>